<feature type="transmembrane region" description="Helical" evidence="1">
    <location>
        <begin position="96"/>
        <end position="115"/>
    </location>
</feature>
<dbReference type="OrthoDB" id="9881560at2"/>
<evidence type="ECO:0000313" key="2">
    <source>
        <dbReference type="EMBL" id="PJJ54465.1"/>
    </source>
</evidence>
<protein>
    <submittedName>
        <fullName evidence="2">Uncharacterized protein</fullName>
    </submittedName>
</protein>
<keyword evidence="1" id="KW-1133">Transmembrane helix</keyword>
<dbReference type="AlphaFoldDB" id="A0A2M9B930"/>
<dbReference type="EMBL" id="PGFA01000002">
    <property type="protein sequence ID" value="PJJ54465.1"/>
    <property type="molecule type" value="Genomic_DNA"/>
</dbReference>
<organism evidence="2 3">
    <name type="scientific">Hymenobacter chitinivorans DSM 11115</name>
    <dbReference type="NCBI Taxonomy" id="1121954"/>
    <lineage>
        <taxon>Bacteria</taxon>
        <taxon>Pseudomonadati</taxon>
        <taxon>Bacteroidota</taxon>
        <taxon>Cytophagia</taxon>
        <taxon>Cytophagales</taxon>
        <taxon>Hymenobacteraceae</taxon>
        <taxon>Hymenobacter</taxon>
    </lineage>
</organism>
<reference evidence="2 3" key="1">
    <citation type="submission" date="2017-11" db="EMBL/GenBank/DDBJ databases">
        <title>Genomic Encyclopedia of Archaeal and Bacterial Type Strains, Phase II (KMG-II): From Individual Species to Whole Genera.</title>
        <authorList>
            <person name="Goeker M."/>
        </authorList>
    </citation>
    <scope>NUCLEOTIDE SEQUENCE [LARGE SCALE GENOMIC DNA]</scope>
    <source>
        <strain evidence="2 3">DSM 11115</strain>
    </source>
</reference>
<keyword evidence="1" id="KW-0812">Transmembrane</keyword>
<feature type="transmembrane region" description="Helical" evidence="1">
    <location>
        <begin position="135"/>
        <end position="156"/>
    </location>
</feature>
<dbReference type="RefSeq" id="WP_100337098.1">
    <property type="nucleotide sequence ID" value="NZ_PGFA01000002.1"/>
</dbReference>
<accession>A0A2M9B930</accession>
<proteinExistence type="predicted"/>
<evidence type="ECO:0000256" key="1">
    <source>
        <dbReference type="SAM" id="Phobius"/>
    </source>
</evidence>
<sequence>MPIHLRPFNWRLFASHCLAIPLLILGGQQLQIIRFASLTEIYQRAGAEAMIKASGQPASIVITSMQAGPLYAWGAAILLGCCLSALVVWHRGESRLLPVLLLGAALVSSWTHYYQSQPINRLLAYLRWPLEAWPVEVRLAVVGGALVLLGLLPFLLTWRRPHGAHV</sequence>
<name>A0A2M9B930_9BACT</name>
<keyword evidence="1" id="KW-0472">Membrane</keyword>
<gene>
    <name evidence="2" type="ORF">CLV45_2803</name>
</gene>
<feature type="transmembrane region" description="Helical" evidence="1">
    <location>
        <begin position="70"/>
        <end position="89"/>
    </location>
</feature>
<comment type="caution">
    <text evidence="2">The sequence shown here is derived from an EMBL/GenBank/DDBJ whole genome shotgun (WGS) entry which is preliminary data.</text>
</comment>
<evidence type="ECO:0000313" key="3">
    <source>
        <dbReference type="Proteomes" id="UP000228535"/>
    </source>
</evidence>
<feature type="transmembrane region" description="Helical" evidence="1">
    <location>
        <begin position="12"/>
        <end position="30"/>
    </location>
</feature>
<keyword evidence="3" id="KW-1185">Reference proteome</keyword>
<dbReference type="Proteomes" id="UP000228535">
    <property type="component" value="Unassembled WGS sequence"/>
</dbReference>